<dbReference type="SUPFAM" id="SSF51197">
    <property type="entry name" value="Clavaminate synthase-like"/>
    <property type="match status" value="1"/>
</dbReference>
<feature type="region of interest" description="Disordered" evidence="15">
    <location>
        <begin position="880"/>
        <end position="909"/>
    </location>
</feature>
<feature type="compositionally biased region" description="Basic residues" evidence="15">
    <location>
        <begin position="655"/>
        <end position="667"/>
    </location>
</feature>
<evidence type="ECO:0000313" key="18">
    <source>
        <dbReference type="Proteomes" id="UP000092462"/>
    </source>
</evidence>
<feature type="compositionally biased region" description="Low complexity" evidence="15">
    <location>
        <begin position="880"/>
        <end position="890"/>
    </location>
</feature>
<dbReference type="Pfam" id="PF02373">
    <property type="entry name" value="JmjC"/>
    <property type="match status" value="1"/>
</dbReference>
<dbReference type="EMBL" id="AJVK01007181">
    <property type="status" value="NOT_ANNOTATED_CDS"/>
    <property type="molecule type" value="Genomic_DNA"/>
</dbReference>
<dbReference type="PROSITE" id="PS51184">
    <property type="entry name" value="JMJC"/>
    <property type="match status" value="1"/>
</dbReference>
<feature type="compositionally biased region" description="Acidic residues" evidence="15">
    <location>
        <begin position="382"/>
        <end position="397"/>
    </location>
</feature>
<keyword evidence="18" id="KW-1185">Reference proteome</keyword>
<dbReference type="Proteomes" id="UP000092462">
    <property type="component" value="Unassembled WGS sequence"/>
</dbReference>
<evidence type="ECO:0000256" key="7">
    <source>
        <dbReference type="ARBA" id="ARBA00022964"/>
    </source>
</evidence>
<dbReference type="EC" id="1.14.11.66" evidence="3"/>
<sequence>KVVPPVEWIPRKSGYDIDKLDITIPAPICQIVAGKQGLYQQINIQKRPITIKQFSELAKTDRYATPNHFDFEDLERKYWKNIKYVAPIYGADVNGTLTDPEVKEWNINTLGTILDYVNDDYGIQIDGVNTAYLYFGMWKTTFAWHTEDMDLYSINYLHFGAPKTWYAVPPEMGRRLEKVANTYFEASYNNCNAYLRHKTTLISPQILKKHNIPYNKITQEAGEIMITFPFGYHSGFNHGFNCAESTNFALPRWVEYGKRASQCTCSSDMVKISMDTFVKRFQPEKYENWLLGQDIGPHPEDPPHILTPANPPTDQDLLINRNNPVVQEVLSKMNRQCNPTMGHTKKSFKERNPDLDMDDIERNPHIPDDVRAVLSGALTLENADEERYEPEEPTEEMATDHVDDMNMEKKLSDLLYDSDEEFKKTKSRKKRKKSEDLSDDDYDWGEMEEMRKMRSRRGRGSNPPRPRGRKPKKDTTATTEGGGEEKNGENGEKPKKPRPPKKIKVTELDLLNVNKPEITGKRERKPTAQVMANLESEKILAQILEPMKKFQGKIPKTATPKIPQHLKTPSGTQQQQQQQPPPPPQQEQQQQQQQQQQASAPKPAGESKGAGKKESKMMATSSNGENGGVVGGGGGGGGGEGMRTNPDTATMPVPKKPKAPRKPRKPKAQQSPSMSMTPKVSAKSVARPALEMGKVNNKIVDNSPGIRSLTETPFGSYGKPPVAGTASLTPAPKVEKFDYMPPMSNHHQHQGMNQMMNSMANNPLMSTMGNPMMNPMINSVMNSMVNSMMNNAQAMNPQAMSNIMKQSITNPNSLPNPMIKAGVNPLPVVNKAPPQTQMVRPPAAAAAAAAAVAAAAAATAPVRPPQPPVVVKQEPKVAPVVVKQEPQPTTTTPPTPKPAPPPVRNMNSSMSYLSAFSEFLESRKTNNSTTPAKAYTTGISKTPAAPQKAIKED</sequence>
<dbReference type="GO" id="GO:0005634">
    <property type="term" value="C:nucleus"/>
    <property type="evidence" value="ECO:0007669"/>
    <property type="project" value="TreeGrafter"/>
</dbReference>
<dbReference type="EMBL" id="AJVK01007179">
    <property type="status" value="NOT_ANNOTATED_CDS"/>
    <property type="molecule type" value="Genomic_DNA"/>
</dbReference>
<dbReference type="SMART" id="SM00558">
    <property type="entry name" value="JmjC"/>
    <property type="match status" value="1"/>
</dbReference>
<evidence type="ECO:0000256" key="12">
    <source>
        <dbReference type="ARBA" id="ARBA00023242"/>
    </source>
</evidence>
<feature type="compositionally biased region" description="Pro residues" evidence="15">
    <location>
        <begin position="891"/>
        <end position="903"/>
    </location>
</feature>
<feature type="region of interest" description="Disordered" evidence="15">
    <location>
        <begin position="551"/>
        <end position="681"/>
    </location>
</feature>
<evidence type="ECO:0000256" key="2">
    <source>
        <dbReference type="ARBA" id="ARBA00009711"/>
    </source>
</evidence>
<evidence type="ECO:0000256" key="4">
    <source>
        <dbReference type="ARBA" id="ARBA00022723"/>
    </source>
</evidence>
<dbReference type="GO" id="GO:0140681">
    <property type="term" value="F:histone H3K36me2/H3K36me3 demethylase activity"/>
    <property type="evidence" value="ECO:0007669"/>
    <property type="project" value="UniProtKB-ARBA"/>
</dbReference>
<feature type="compositionally biased region" description="Basic and acidic residues" evidence="15">
    <location>
        <begin position="483"/>
        <end position="494"/>
    </location>
</feature>
<feature type="region of interest" description="Disordered" evidence="15">
    <location>
        <begin position="337"/>
        <end position="364"/>
    </location>
</feature>
<dbReference type="GO" id="GO:0048512">
    <property type="term" value="P:circadian behavior"/>
    <property type="evidence" value="ECO:0007669"/>
    <property type="project" value="UniProtKB-ARBA"/>
</dbReference>
<comment type="function">
    <text evidence="14">Probable histone demethylase that specifically demethylates 'Lys-9' and 'Lys-36' residues of histone H3, thereby playing a central role in histone code. Demethylation of Lys residue generates formaldehyde and succinate.</text>
</comment>
<evidence type="ECO:0000256" key="10">
    <source>
        <dbReference type="ARBA" id="ARBA00023015"/>
    </source>
</evidence>
<evidence type="ECO:0000256" key="8">
    <source>
        <dbReference type="ARBA" id="ARBA00023002"/>
    </source>
</evidence>
<evidence type="ECO:0000256" key="13">
    <source>
        <dbReference type="ARBA" id="ARBA00049349"/>
    </source>
</evidence>
<feature type="domain" description="JmjC" evidence="16">
    <location>
        <begin position="99"/>
        <end position="265"/>
    </location>
</feature>
<evidence type="ECO:0000256" key="5">
    <source>
        <dbReference type="ARBA" id="ARBA00022833"/>
    </source>
</evidence>
<keyword evidence="6" id="KW-0156">Chromatin regulator</keyword>
<evidence type="ECO:0000256" key="11">
    <source>
        <dbReference type="ARBA" id="ARBA00023163"/>
    </source>
</evidence>
<protein>
    <recommendedName>
        <fullName evidence="3">[histone H3]-trimethyl-L-lysine(9) demethylase</fullName>
        <ecNumber evidence="3">1.14.11.66</ecNumber>
    </recommendedName>
</protein>
<evidence type="ECO:0000256" key="6">
    <source>
        <dbReference type="ARBA" id="ARBA00022853"/>
    </source>
</evidence>
<dbReference type="AlphaFoldDB" id="A0A1B0GQF4"/>
<comment type="similarity">
    <text evidence="2">Belongs to the JHDM3 histone demethylase family.</text>
</comment>
<evidence type="ECO:0000256" key="15">
    <source>
        <dbReference type="SAM" id="MobiDB-lite"/>
    </source>
</evidence>
<comment type="cofactor">
    <cofactor evidence="1">
        <name>Fe(2+)</name>
        <dbReference type="ChEBI" id="CHEBI:29033"/>
    </cofactor>
</comment>
<dbReference type="EMBL" id="AJVK01007180">
    <property type="status" value="NOT_ANNOTATED_CDS"/>
    <property type="molecule type" value="Genomic_DNA"/>
</dbReference>
<evidence type="ECO:0000259" key="16">
    <source>
        <dbReference type="PROSITE" id="PS51184"/>
    </source>
</evidence>
<feature type="region of interest" description="Disordered" evidence="15">
    <location>
        <begin position="380"/>
        <end position="404"/>
    </location>
</feature>
<dbReference type="PANTHER" id="PTHR10694:SF129">
    <property type="entry name" value="LYSINE-SPECIFIC DEMETHYLASE 4B-RELATED"/>
    <property type="match status" value="1"/>
</dbReference>
<dbReference type="FunFam" id="2.60.120.650:FF:000048">
    <property type="entry name" value="Lysine-specific demethylase 4A"/>
    <property type="match status" value="1"/>
</dbReference>
<feature type="compositionally biased region" description="Gly residues" evidence="15">
    <location>
        <begin position="625"/>
        <end position="641"/>
    </location>
</feature>
<evidence type="ECO:0000256" key="3">
    <source>
        <dbReference type="ARBA" id="ARBA00012900"/>
    </source>
</evidence>
<keyword evidence="5" id="KW-0862">Zinc</keyword>
<feature type="compositionally biased region" description="Acidic residues" evidence="15">
    <location>
        <begin position="437"/>
        <end position="447"/>
    </location>
</feature>
<keyword evidence="7" id="KW-0223">Dioxygenase</keyword>
<dbReference type="GO" id="GO:0010468">
    <property type="term" value="P:regulation of gene expression"/>
    <property type="evidence" value="ECO:0007669"/>
    <property type="project" value="TreeGrafter"/>
</dbReference>
<keyword evidence="12" id="KW-0539">Nucleus</keyword>
<accession>A0A1B0GQF4</accession>
<dbReference type="VEuPathDB" id="VectorBase:PPAPM1_009468"/>
<keyword evidence="9" id="KW-0408">Iron</keyword>
<keyword evidence="10" id="KW-0805">Transcription regulation</keyword>
<proteinExistence type="inferred from homology"/>
<organism evidence="17 18">
    <name type="scientific">Phlebotomus papatasi</name>
    <name type="common">Sandfly</name>
    <dbReference type="NCBI Taxonomy" id="29031"/>
    <lineage>
        <taxon>Eukaryota</taxon>
        <taxon>Metazoa</taxon>
        <taxon>Ecdysozoa</taxon>
        <taxon>Arthropoda</taxon>
        <taxon>Hexapoda</taxon>
        <taxon>Insecta</taxon>
        <taxon>Pterygota</taxon>
        <taxon>Neoptera</taxon>
        <taxon>Endopterygota</taxon>
        <taxon>Diptera</taxon>
        <taxon>Nematocera</taxon>
        <taxon>Psychodoidea</taxon>
        <taxon>Psychodidae</taxon>
        <taxon>Phlebotomus</taxon>
        <taxon>Phlebotomus</taxon>
    </lineage>
</organism>
<dbReference type="EnsemblMetazoa" id="PPAI009729-RA">
    <property type="protein sequence ID" value="PPAI009729-PA"/>
    <property type="gene ID" value="PPAI009729"/>
</dbReference>
<feature type="region of interest" description="Disordered" evidence="15">
    <location>
        <begin position="421"/>
        <end position="506"/>
    </location>
</feature>
<dbReference type="VEuPathDB" id="VectorBase:PPAI009729"/>
<evidence type="ECO:0000256" key="1">
    <source>
        <dbReference type="ARBA" id="ARBA00001954"/>
    </source>
</evidence>
<comment type="catalytic activity">
    <reaction evidence="13">
        <text>N(6),N(6),N(6)-trimethyl-L-lysyl(9)-[histone H3] + 2 2-oxoglutarate + 2 O2 = N(6)-methyl-L-lysyl(9)-[histone H3] + 2 formaldehyde + 2 succinate + 2 CO2</text>
        <dbReference type="Rhea" id="RHEA:60200"/>
        <dbReference type="Rhea" id="RHEA-COMP:15538"/>
        <dbReference type="Rhea" id="RHEA-COMP:15542"/>
        <dbReference type="ChEBI" id="CHEBI:15379"/>
        <dbReference type="ChEBI" id="CHEBI:16526"/>
        <dbReference type="ChEBI" id="CHEBI:16810"/>
        <dbReference type="ChEBI" id="CHEBI:16842"/>
        <dbReference type="ChEBI" id="CHEBI:30031"/>
        <dbReference type="ChEBI" id="CHEBI:61929"/>
        <dbReference type="ChEBI" id="CHEBI:61961"/>
        <dbReference type="EC" id="1.14.11.66"/>
    </reaction>
</comment>
<evidence type="ECO:0000256" key="9">
    <source>
        <dbReference type="ARBA" id="ARBA00023004"/>
    </source>
</evidence>
<name>A0A1B0GQF4_PHLPP</name>
<keyword evidence="4" id="KW-0479">Metal-binding</keyword>
<keyword evidence="11" id="KW-0804">Transcription</keyword>
<dbReference type="PANTHER" id="PTHR10694">
    <property type="entry name" value="LYSINE-SPECIFIC DEMETHYLASE"/>
    <property type="match status" value="1"/>
</dbReference>
<dbReference type="GO" id="GO:0000785">
    <property type="term" value="C:chromatin"/>
    <property type="evidence" value="ECO:0007669"/>
    <property type="project" value="TreeGrafter"/>
</dbReference>
<evidence type="ECO:0000256" key="14">
    <source>
        <dbReference type="ARBA" id="ARBA00053408"/>
    </source>
</evidence>
<dbReference type="InterPro" id="IPR003347">
    <property type="entry name" value="JmjC_dom"/>
</dbReference>
<feature type="compositionally biased region" description="Low complexity" evidence="15">
    <location>
        <begin position="586"/>
        <end position="607"/>
    </location>
</feature>
<feature type="compositionally biased region" description="Basic and acidic residues" evidence="15">
    <location>
        <begin position="347"/>
        <end position="364"/>
    </location>
</feature>
<keyword evidence="8" id="KW-0560">Oxidoreductase</keyword>
<dbReference type="GO" id="GO:0140684">
    <property type="term" value="F:histone H3K9me2/H3K9me3 demethylase activity"/>
    <property type="evidence" value="ECO:0007669"/>
    <property type="project" value="UniProtKB-EC"/>
</dbReference>
<feature type="region of interest" description="Disordered" evidence="15">
    <location>
        <begin position="923"/>
        <end position="953"/>
    </location>
</feature>
<dbReference type="Gene3D" id="2.60.120.650">
    <property type="entry name" value="Cupin"/>
    <property type="match status" value="1"/>
</dbReference>
<evidence type="ECO:0000313" key="17">
    <source>
        <dbReference type="EnsemblMetazoa" id="PPAI009729-PA"/>
    </source>
</evidence>
<dbReference type="GO" id="GO:0046872">
    <property type="term" value="F:metal ion binding"/>
    <property type="evidence" value="ECO:0007669"/>
    <property type="project" value="UniProtKB-KW"/>
</dbReference>
<reference evidence="17" key="1">
    <citation type="submission" date="2022-08" db="UniProtKB">
        <authorList>
            <consortium name="EnsemblMetazoa"/>
        </authorList>
    </citation>
    <scope>IDENTIFICATION</scope>
    <source>
        <strain evidence="17">Israel</strain>
    </source>
</reference>